<keyword evidence="2" id="KW-1133">Transmembrane helix</keyword>
<feature type="region of interest" description="Disordered" evidence="1">
    <location>
        <begin position="117"/>
        <end position="145"/>
    </location>
</feature>
<evidence type="ECO:0008006" key="5">
    <source>
        <dbReference type="Google" id="ProtNLM"/>
    </source>
</evidence>
<sequence>DPMATDWWRDNFWIILAVAIIFVSVGLSIFLFCVCRHLFRQGKRWEITKPLKQKQRDEETMYENVTNQLSVQLPPLPPRGVLSPEVASPQETPSWPPAAYSSVNKVRNKKTMAVPSYIEPEDDYDDVDNPVHTENHHLETTVSSF</sequence>
<reference evidence="3 4" key="1">
    <citation type="journal article" date="2019" name="PLoS ONE">
        <title>Genomic analyses reveal an absence of contemporary introgressive admixture between fin whales and blue whales, despite known hybrids.</title>
        <authorList>
            <person name="Westbury M.V."/>
            <person name="Petersen B."/>
            <person name="Lorenzen E.D."/>
        </authorList>
    </citation>
    <scope>NUCLEOTIDE SEQUENCE [LARGE SCALE GENOMIC DNA]</scope>
    <source>
        <strain evidence="3">FinWhale-01</strain>
    </source>
</reference>
<dbReference type="Pfam" id="PF15050">
    <property type="entry name" value="SCIMP"/>
    <property type="match status" value="1"/>
</dbReference>
<keyword evidence="4" id="KW-1185">Reference proteome</keyword>
<gene>
    <name evidence="3" type="ORF">E2I00_014307</name>
</gene>
<evidence type="ECO:0000256" key="2">
    <source>
        <dbReference type="SAM" id="Phobius"/>
    </source>
</evidence>
<protein>
    <recommendedName>
        <fullName evidence="5">SLP adapter and CSK-interacting membrane protein</fullName>
    </recommendedName>
</protein>
<evidence type="ECO:0000256" key="1">
    <source>
        <dbReference type="SAM" id="MobiDB-lite"/>
    </source>
</evidence>
<organism evidence="3 4">
    <name type="scientific">Balaenoptera physalus</name>
    <name type="common">Fin whale</name>
    <name type="synonym">Balaena physalus</name>
    <dbReference type="NCBI Taxonomy" id="9770"/>
    <lineage>
        <taxon>Eukaryota</taxon>
        <taxon>Metazoa</taxon>
        <taxon>Chordata</taxon>
        <taxon>Craniata</taxon>
        <taxon>Vertebrata</taxon>
        <taxon>Euteleostomi</taxon>
        <taxon>Mammalia</taxon>
        <taxon>Eutheria</taxon>
        <taxon>Laurasiatheria</taxon>
        <taxon>Artiodactyla</taxon>
        <taxon>Whippomorpha</taxon>
        <taxon>Cetacea</taxon>
        <taxon>Mysticeti</taxon>
        <taxon>Balaenopteridae</taxon>
        <taxon>Balaenoptera</taxon>
    </lineage>
</organism>
<comment type="caution">
    <text evidence="3">The sequence shown here is derived from an EMBL/GenBank/DDBJ whole genome shotgun (WGS) entry which is preliminary data.</text>
</comment>
<feature type="non-terminal residue" evidence="3">
    <location>
        <position position="1"/>
    </location>
</feature>
<keyword evidence="2" id="KW-0472">Membrane</keyword>
<keyword evidence="2" id="KW-0812">Transmembrane</keyword>
<feature type="transmembrane region" description="Helical" evidence="2">
    <location>
        <begin position="12"/>
        <end position="34"/>
    </location>
</feature>
<feature type="compositionally biased region" description="Acidic residues" evidence="1">
    <location>
        <begin position="119"/>
        <end position="128"/>
    </location>
</feature>
<proteinExistence type="predicted"/>
<dbReference type="InterPro" id="IPR028181">
    <property type="entry name" value="SCIMP"/>
</dbReference>
<name>A0A6A1QC96_BALPH</name>
<feature type="region of interest" description="Disordered" evidence="1">
    <location>
        <begin position="80"/>
        <end position="100"/>
    </location>
</feature>
<feature type="compositionally biased region" description="Basic and acidic residues" evidence="1">
    <location>
        <begin position="129"/>
        <end position="139"/>
    </location>
</feature>
<dbReference type="AlphaFoldDB" id="A0A6A1QC96"/>
<dbReference type="GO" id="GO:0001772">
    <property type="term" value="C:immunological synapse"/>
    <property type="evidence" value="ECO:0007669"/>
    <property type="project" value="InterPro"/>
</dbReference>
<evidence type="ECO:0000313" key="3">
    <source>
        <dbReference type="EMBL" id="KAB0406262.1"/>
    </source>
</evidence>
<evidence type="ECO:0000313" key="4">
    <source>
        <dbReference type="Proteomes" id="UP000437017"/>
    </source>
</evidence>
<dbReference type="EMBL" id="SGJD01000208">
    <property type="protein sequence ID" value="KAB0406262.1"/>
    <property type="molecule type" value="Genomic_DNA"/>
</dbReference>
<dbReference type="PANTHER" id="PTHR12044">
    <property type="entry name" value="BCL2 INTERACTING MEDIATOR OF CELL DEATH"/>
    <property type="match status" value="1"/>
</dbReference>
<dbReference type="OrthoDB" id="9835673at2759"/>
<dbReference type="InterPro" id="IPR052133">
    <property type="entry name" value="Immune_Signaling-Apoptosis_Reg"/>
</dbReference>
<dbReference type="Proteomes" id="UP000437017">
    <property type="component" value="Unassembled WGS sequence"/>
</dbReference>
<accession>A0A6A1QC96</accession>
<dbReference type="GO" id="GO:0097197">
    <property type="term" value="C:tetraspanin-enriched microdomain"/>
    <property type="evidence" value="ECO:0007669"/>
    <property type="project" value="InterPro"/>
</dbReference>
<dbReference type="PANTHER" id="PTHR12044:SF11">
    <property type="entry name" value="SLP ADAPTER AND CSK-INTERACTING MEMBRANE PROTEIN"/>
    <property type="match status" value="1"/>
</dbReference>